<dbReference type="PRINTS" id="PR00723">
    <property type="entry name" value="SUBTILISIN"/>
</dbReference>
<dbReference type="PANTHER" id="PTHR43806">
    <property type="entry name" value="PEPTIDASE S8"/>
    <property type="match status" value="1"/>
</dbReference>
<evidence type="ECO:0000256" key="7">
    <source>
        <dbReference type="PROSITE-ProRule" id="PRU01240"/>
    </source>
</evidence>
<evidence type="ECO:0000256" key="5">
    <source>
        <dbReference type="ARBA" id="ARBA00022825"/>
    </source>
</evidence>
<dbReference type="InterPro" id="IPR023828">
    <property type="entry name" value="Peptidase_S8_Ser-AS"/>
</dbReference>
<dbReference type="InterPro" id="IPR022398">
    <property type="entry name" value="Peptidase_S8_His-AS"/>
</dbReference>
<dbReference type="PANTHER" id="PTHR43806:SF11">
    <property type="entry name" value="CEREVISIN-RELATED"/>
    <property type="match status" value="1"/>
</dbReference>
<evidence type="ECO:0000259" key="9">
    <source>
        <dbReference type="Pfam" id="PF00082"/>
    </source>
</evidence>
<dbReference type="Pfam" id="PF00082">
    <property type="entry name" value="Peptidase_S8"/>
    <property type="match status" value="1"/>
</dbReference>
<evidence type="ECO:0000256" key="3">
    <source>
        <dbReference type="ARBA" id="ARBA00022723"/>
    </source>
</evidence>
<dbReference type="GO" id="GO:0006508">
    <property type="term" value="P:proteolysis"/>
    <property type="evidence" value="ECO:0007669"/>
    <property type="project" value="UniProtKB-KW"/>
</dbReference>
<organism evidence="10 11">
    <name type="scientific">Massilia forsythiae</name>
    <dbReference type="NCBI Taxonomy" id="2728020"/>
    <lineage>
        <taxon>Bacteria</taxon>
        <taxon>Pseudomonadati</taxon>
        <taxon>Pseudomonadota</taxon>
        <taxon>Betaproteobacteria</taxon>
        <taxon>Burkholderiales</taxon>
        <taxon>Oxalobacteraceae</taxon>
        <taxon>Telluria group</taxon>
        <taxon>Massilia</taxon>
    </lineage>
</organism>
<sequence>MPGQPGAPDGGGQEAPPPPDGEAARGMRARADEAPGRRVGERKKQFLVAPQQAPGLAAIGPFGMPSPALQPPSLQAVEKALNDHPDIDVVRTVGTAGMGPLGIGAAAGGGTLVARMTDDKARALQQQTQGQLVIERDQHLLLHEVMPRQPAMVNSLAVRASATLAFRMVVLGKDGTPLPDAEVALFGGLLPAGGMTDARGEVTVTLYGDSPHMVSGVYVKPRADYWSFYQRDPDLGTDEANVIGLRPLSDWPQLPDFPKRSAIGWGQRAMRLDQLPPNFRGQGVKIAVIDSGADNRHPDLKRIQNGVDIIGKNPDSWNQDVLGHGSHCSGVIGGADPTFGIHGFAPEAEIHVCKLFPGGQVSQLIEALDYCIEQQIDVVNLSLGGVSPSPALEQRIVRAKQAGIACIAATGNSGGPVQYPAASPNVLAVAAIGKFDEFPRDSYHVETLSTDVDASGYFTAKFSCFGPEVDVCAPGVAIVSSVPPANFAAWDGTSMAAPHVTGLAALMLAHHPALQAQGGMRSAQRVDALFDLIRRSGRRVTQSGALRTGAGMPDAPTAFGLGLPGQQAMQAPLGSMAGAMAANAMFDPAINAAYLGMGAPRAPAFMAPLGFGYGGTRVGW</sequence>
<dbReference type="PROSITE" id="PS00137">
    <property type="entry name" value="SUBTILASE_HIS"/>
    <property type="match status" value="1"/>
</dbReference>
<feature type="active site" description="Charge relay system" evidence="6 7">
    <location>
        <position position="324"/>
    </location>
</feature>
<keyword evidence="2 7" id="KW-0645">Protease</keyword>
<reference evidence="10 11" key="1">
    <citation type="submission" date="2020-04" db="EMBL/GenBank/DDBJ databases">
        <title>Genome sequencing of novel species.</title>
        <authorList>
            <person name="Heo J."/>
            <person name="Kim S.-J."/>
            <person name="Kim J.-S."/>
            <person name="Hong S.-B."/>
            <person name="Kwon S.-W."/>
        </authorList>
    </citation>
    <scope>NUCLEOTIDE SEQUENCE [LARGE SCALE GENOMIC DNA]</scope>
    <source>
        <strain evidence="10 11">GN2-R2</strain>
    </source>
</reference>
<dbReference type="Gene3D" id="3.40.50.200">
    <property type="entry name" value="Peptidase S8/S53 domain"/>
    <property type="match status" value="1"/>
</dbReference>
<dbReference type="CDD" id="cd07477">
    <property type="entry name" value="Peptidases_S8_Subtilisin_subset"/>
    <property type="match status" value="1"/>
</dbReference>
<dbReference type="GO" id="GO:0046872">
    <property type="term" value="F:metal ion binding"/>
    <property type="evidence" value="ECO:0007669"/>
    <property type="project" value="UniProtKB-KW"/>
</dbReference>
<dbReference type="SUPFAM" id="SSF52743">
    <property type="entry name" value="Subtilisin-like"/>
    <property type="match status" value="1"/>
</dbReference>
<evidence type="ECO:0000313" key="11">
    <source>
        <dbReference type="Proteomes" id="UP000502415"/>
    </source>
</evidence>
<keyword evidence="5 7" id="KW-0720">Serine protease</keyword>
<evidence type="ECO:0000313" key="10">
    <source>
        <dbReference type="EMBL" id="QJE03404.1"/>
    </source>
</evidence>
<dbReference type="GO" id="GO:0005615">
    <property type="term" value="C:extracellular space"/>
    <property type="evidence" value="ECO:0007669"/>
    <property type="project" value="TreeGrafter"/>
</dbReference>
<dbReference type="EMBL" id="CP051685">
    <property type="protein sequence ID" value="QJE03404.1"/>
    <property type="molecule type" value="Genomic_DNA"/>
</dbReference>
<name>A0A7Z2W2A9_9BURK</name>
<evidence type="ECO:0000256" key="2">
    <source>
        <dbReference type="ARBA" id="ARBA00022670"/>
    </source>
</evidence>
<protein>
    <submittedName>
        <fullName evidence="10">S8 family peptidase</fullName>
    </submittedName>
</protein>
<keyword evidence="11" id="KW-1185">Reference proteome</keyword>
<dbReference type="InterPro" id="IPR000209">
    <property type="entry name" value="Peptidase_S8/S53_dom"/>
</dbReference>
<feature type="active site" description="Charge relay system" evidence="6 7">
    <location>
        <position position="290"/>
    </location>
</feature>
<comment type="similarity">
    <text evidence="1 7">Belongs to the peptidase S8 family.</text>
</comment>
<dbReference type="InterPro" id="IPR015500">
    <property type="entry name" value="Peptidase_S8_subtilisin-rel"/>
</dbReference>
<evidence type="ECO:0000256" key="4">
    <source>
        <dbReference type="ARBA" id="ARBA00022801"/>
    </source>
</evidence>
<gene>
    <name evidence="10" type="ORF">HH212_16675</name>
</gene>
<feature type="domain" description="Peptidase S8/S53" evidence="9">
    <location>
        <begin position="281"/>
        <end position="516"/>
    </location>
</feature>
<dbReference type="PROSITE" id="PS00138">
    <property type="entry name" value="SUBTILASE_SER"/>
    <property type="match status" value="1"/>
</dbReference>
<feature type="active site" description="Charge relay system" evidence="6 7">
    <location>
        <position position="494"/>
    </location>
</feature>
<keyword evidence="4 7" id="KW-0378">Hydrolase</keyword>
<dbReference type="PROSITE" id="PS51892">
    <property type="entry name" value="SUBTILASE"/>
    <property type="match status" value="1"/>
</dbReference>
<dbReference type="InterPro" id="IPR034202">
    <property type="entry name" value="Subtilisin_Carlsberg-like"/>
</dbReference>
<dbReference type="InterPro" id="IPR036852">
    <property type="entry name" value="Peptidase_S8/S53_dom_sf"/>
</dbReference>
<feature type="compositionally biased region" description="Basic and acidic residues" evidence="8">
    <location>
        <begin position="22"/>
        <end position="43"/>
    </location>
</feature>
<accession>A0A7Z2W2A9</accession>
<keyword evidence="3" id="KW-0479">Metal-binding</keyword>
<dbReference type="KEGG" id="mfy:HH212_16675"/>
<dbReference type="Proteomes" id="UP000502415">
    <property type="component" value="Chromosome"/>
</dbReference>
<evidence type="ECO:0000256" key="6">
    <source>
        <dbReference type="PIRSR" id="PIRSR615500-1"/>
    </source>
</evidence>
<evidence type="ECO:0000256" key="8">
    <source>
        <dbReference type="SAM" id="MobiDB-lite"/>
    </source>
</evidence>
<dbReference type="AlphaFoldDB" id="A0A7Z2W2A9"/>
<feature type="region of interest" description="Disordered" evidence="8">
    <location>
        <begin position="1"/>
        <end position="43"/>
    </location>
</feature>
<evidence type="ECO:0000256" key="1">
    <source>
        <dbReference type="ARBA" id="ARBA00011073"/>
    </source>
</evidence>
<dbReference type="InterPro" id="IPR050131">
    <property type="entry name" value="Peptidase_S8_subtilisin-like"/>
</dbReference>
<proteinExistence type="inferred from homology"/>
<dbReference type="GO" id="GO:0004252">
    <property type="term" value="F:serine-type endopeptidase activity"/>
    <property type="evidence" value="ECO:0007669"/>
    <property type="project" value="UniProtKB-UniRule"/>
</dbReference>